<evidence type="ECO:0000313" key="2">
    <source>
        <dbReference type="EMBL" id="RGW37755.1"/>
    </source>
</evidence>
<dbReference type="Proteomes" id="UP000286581">
    <property type="component" value="Unassembled WGS sequence"/>
</dbReference>
<dbReference type="AlphaFoldDB" id="A0A413BD52"/>
<sequence>MRKHTRILAAAMTIVGAIVIISLTGCSSKKVDYGNESESKETKNMSALADIRADSGWNENFTIQTGNGEKTVYVNANIVVPDFDNMSVVEVENVKIDADYKKRFLDLYFGGNEYYYHDPDHYTVDELNEVIEDWQKTQDETHSEWLEQRLAEYRDKLETAKTTYTVAKDLENCEVFVGYKGDVFCEVDFEAHKVHAYALHQSGTDYGPPSLRNEDYDTITQTFQDDDLKDKADETSNEGSKSAASAKKEAGDFLSKLGMQDLVERGECECSWIGFNNSEEGNDYQTAVWGYIYSYATGIDGITFKDGFDMDTYLSGYEAIDSDIDDVTLPDSTLLTVTDDGIIDVQMEYPVNVTQIYKDVELISLKNIEQIIKAEITENPDKYDTASSFNKLQLSYLKIRSDSEQGKYSYVPAWVLSRMVDYSSERNAIFVNAIDGTIIDLENSL</sequence>
<evidence type="ECO:0000313" key="3">
    <source>
        <dbReference type="Proteomes" id="UP000286581"/>
    </source>
</evidence>
<organism evidence="2 3">
    <name type="scientific">Agathobacter rectalis</name>
    <dbReference type="NCBI Taxonomy" id="39491"/>
    <lineage>
        <taxon>Bacteria</taxon>
        <taxon>Bacillati</taxon>
        <taxon>Bacillota</taxon>
        <taxon>Clostridia</taxon>
        <taxon>Lachnospirales</taxon>
        <taxon>Lachnospiraceae</taxon>
        <taxon>Agathobacter</taxon>
    </lineage>
</organism>
<proteinExistence type="predicted"/>
<protein>
    <submittedName>
        <fullName evidence="2">Uncharacterized protein</fullName>
    </submittedName>
</protein>
<reference evidence="2 3" key="1">
    <citation type="submission" date="2018-08" db="EMBL/GenBank/DDBJ databases">
        <title>A genome reference for cultivated species of the human gut microbiota.</title>
        <authorList>
            <person name="Zou Y."/>
            <person name="Xue W."/>
            <person name="Luo G."/>
        </authorList>
    </citation>
    <scope>NUCLEOTIDE SEQUENCE [LARGE SCALE GENOMIC DNA]</scope>
    <source>
        <strain evidence="2 3">AF12-8</strain>
    </source>
</reference>
<accession>A0A413BD52</accession>
<name>A0A413BD52_9FIRM</name>
<gene>
    <name evidence="2" type="ORF">DWV78_13465</name>
</gene>
<feature type="region of interest" description="Disordered" evidence="1">
    <location>
        <begin position="223"/>
        <end position="246"/>
    </location>
</feature>
<evidence type="ECO:0000256" key="1">
    <source>
        <dbReference type="SAM" id="MobiDB-lite"/>
    </source>
</evidence>
<comment type="caution">
    <text evidence="2">The sequence shown here is derived from an EMBL/GenBank/DDBJ whole genome shotgun (WGS) entry which is preliminary data.</text>
</comment>
<dbReference type="EMBL" id="QSAE01000058">
    <property type="protein sequence ID" value="RGW37755.1"/>
    <property type="molecule type" value="Genomic_DNA"/>
</dbReference>
<dbReference type="PROSITE" id="PS51257">
    <property type="entry name" value="PROKAR_LIPOPROTEIN"/>
    <property type="match status" value="1"/>
</dbReference>